<dbReference type="GO" id="GO:0006352">
    <property type="term" value="P:DNA-templated transcription initiation"/>
    <property type="evidence" value="ECO:0007669"/>
    <property type="project" value="InterPro"/>
</dbReference>
<protein>
    <submittedName>
        <fullName evidence="7">RNA polymerase sigma factor, sigma-70 family</fullName>
    </submittedName>
</protein>
<dbReference type="InterPro" id="IPR013324">
    <property type="entry name" value="RNA_pol_sigma_r3/r4-like"/>
</dbReference>
<sequence>MDASGDDLEACIARVALGDRAAFRDLYGRTSGKLFGVCLRVLRDRGRAEDALQEAFVKVWANAGRYRKGRARPMTWLITIARNAAIDAARRRREETAGADDAAADMAAPGGGPEEAAIVRGEATRIVACMGELPEDRRAAVRGAYLGGQSYDDLARTHGVPLNTMRSWLRRALIALKECMAR</sequence>
<reference evidence="7 8" key="1">
    <citation type="submission" date="2013-01" db="EMBL/GenBank/DDBJ databases">
        <authorList>
            <person name="Fiebig A."/>
            <person name="Goeker M."/>
            <person name="Klenk H.-P.P."/>
        </authorList>
    </citation>
    <scope>NUCLEOTIDE SEQUENCE [LARGE SCALE GENOMIC DNA]</scope>
    <source>
        <strain evidence="7 8">DSM 24838</strain>
    </source>
</reference>
<keyword evidence="3" id="KW-0731">Sigma factor</keyword>
<accession>A0A0D0QBK4</accession>
<proteinExistence type="inferred from homology"/>
<evidence type="ECO:0000259" key="5">
    <source>
        <dbReference type="Pfam" id="PF04542"/>
    </source>
</evidence>
<dbReference type="GO" id="GO:0003677">
    <property type="term" value="F:DNA binding"/>
    <property type="evidence" value="ECO:0007669"/>
    <property type="project" value="InterPro"/>
</dbReference>
<dbReference type="OrthoDB" id="9794372at2"/>
<dbReference type="InterPro" id="IPR007627">
    <property type="entry name" value="RNA_pol_sigma70_r2"/>
</dbReference>
<dbReference type="PATRIC" id="fig|1123501.6.peg.2112"/>
<gene>
    <name evidence="7" type="ORF">Wenmar_02016</name>
</gene>
<dbReference type="Pfam" id="PF08281">
    <property type="entry name" value="Sigma70_r4_2"/>
    <property type="match status" value="1"/>
</dbReference>
<comment type="similarity">
    <text evidence="1">Belongs to the sigma-70 factor family. ECF subfamily.</text>
</comment>
<keyword evidence="4" id="KW-0804">Transcription</keyword>
<keyword evidence="2" id="KW-0805">Transcription regulation</keyword>
<dbReference type="PANTHER" id="PTHR43133:SF62">
    <property type="entry name" value="RNA POLYMERASE SIGMA FACTOR SIGZ"/>
    <property type="match status" value="1"/>
</dbReference>
<dbReference type="eggNOG" id="COG1595">
    <property type="taxonomic scope" value="Bacteria"/>
</dbReference>
<evidence type="ECO:0000256" key="3">
    <source>
        <dbReference type="ARBA" id="ARBA00023082"/>
    </source>
</evidence>
<dbReference type="RefSeq" id="WP_018304866.1">
    <property type="nucleotide sequence ID" value="NZ_KB902316.1"/>
</dbReference>
<dbReference type="InterPro" id="IPR014284">
    <property type="entry name" value="RNA_pol_sigma-70_dom"/>
</dbReference>
<dbReference type="Proteomes" id="UP000035100">
    <property type="component" value="Unassembled WGS sequence"/>
</dbReference>
<dbReference type="NCBIfam" id="TIGR02937">
    <property type="entry name" value="sigma70-ECF"/>
    <property type="match status" value="1"/>
</dbReference>
<name>A0A0D0QBK4_9RHOB</name>
<dbReference type="STRING" id="1123501.Wenmar_02016"/>
<dbReference type="Pfam" id="PF04542">
    <property type="entry name" value="Sigma70_r2"/>
    <property type="match status" value="1"/>
</dbReference>
<dbReference type="SUPFAM" id="SSF88659">
    <property type="entry name" value="Sigma3 and sigma4 domains of RNA polymerase sigma factors"/>
    <property type="match status" value="1"/>
</dbReference>
<dbReference type="GO" id="GO:0016987">
    <property type="term" value="F:sigma factor activity"/>
    <property type="evidence" value="ECO:0007669"/>
    <property type="project" value="UniProtKB-KW"/>
</dbReference>
<evidence type="ECO:0000256" key="2">
    <source>
        <dbReference type="ARBA" id="ARBA00023015"/>
    </source>
</evidence>
<dbReference type="SUPFAM" id="SSF88946">
    <property type="entry name" value="Sigma2 domain of RNA polymerase sigma factors"/>
    <property type="match status" value="1"/>
</dbReference>
<dbReference type="EMBL" id="AONG01000009">
    <property type="protein sequence ID" value="KIQ69652.1"/>
    <property type="molecule type" value="Genomic_DNA"/>
</dbReference>
<feature type="domain" description="RNA polymerase sigma factor 70 region 4 type 2" evidence="6">
    <location>
        <begin position="125"/>
        <end position="176"/>
    </location>
</feature>
<comment type="caution">
    <text evidence="7">The sequence shown here is derived from an EMBL/GenBank/DDBJ whole genome shotgun (WGS) entry which is preliminary data.</text>
</comment>
<evidence type="ECO:0000256" key="1">
    <source>
        <dbReference type="ARBA" id="ARBA00010641"/>
    </source>
</evidence>
<organism evidence="7 8">
    <name type="scientific">Wenxinia marina DSM 24838</name>
    <dbReference type="NCBI Taxonomy" id="1123501"/>
    <lineage>
        <taxon>Bacteria</taxon>
        <taxon>Pseudomonadati</taxon>
        <taxon>Pseudomonadota</taxon>
        <taxon>Alphaproteobacteria</taxon>
        <taxon>Rhodobacterales</taxon>
        <taxon>Roseobacteraceae</taxon>
        <taxon>Wenxinia</taxon>
    </lineage>
</organism>
<evidence type="ECO:0000313" key="7">
    <source>
        <dbReference type="EMBL" id="KIQ69652.1"/>
    </source>
</evidence>
<dbReference type="InterPro" id="IPR013325">
    <property type="entry name" value="RNA_pol_sigma_r2"/>
</dbReference>
<evidence type="ECO:0000313" key="8">
    <source>
        <dbReference type="Proteomes" id="UP000035100"/>
    </source>
</evidence>
<feature type="domain" description="RNA polymerase sigma-70 region 2" evidence="5">
    <location>
        <begin position="26"/>
        <end position="93"/>
    </location>
</feature>
<dbReference type="AlphaFoldDB" id="A0A0D0QBK4"/>
<dbReference type="InterPro" id="IPR013249">
    <property type="entry name" value="RNA_pol_sigma70_r4_t2"/>
</dbReference>
<dbReference type="PANTHER" id="PTHR43133">
    <property type="entry name" value="RNA POLYMERASE ECF-TYPE SIGMA FACTO"/>
    <property type="match status" value="1"/>
</dbReference>
<evidence type="ECO:0000256" key="4">
    <source>
        <dbReference type="ARBA" id="ARBA00023163"/>
    </source>
</evidence>
<keyword evidence="8" id="KW-1185">Reference proteome</keyword>
<dbReference type="InterPro" id="IPR036388">
    <property type="entry name" value="WH-like_DNA-bd_sf"/>
</dbReference>
<dbReference type="InterPro" id="IPR039425">
    <property type="entry name" value="RNA_pol_sigma-70-like"/>
</dbReference>
<dbReference type="Gene3D" id="1.10.10.10">
    <property type="entry name" value="Winged helix-like DNA-binding domain superfamily/Winged helix DNA-binding domain"/>
    <property type="match status" value="1"/>
</dbReference>
<evidence type="ECO:0000259" key="6">
    <source>
        <dbReference type="Pfam" id="PF08281"/>
    </source>
</evidence>
<dbReference type="Gene3D" id="1.10.1740.10">
    <property type="match status" value="1"/>
</dbReference>